<feature type="non-terminal residue" evidence="2">
    <location>
        <position position="1"/>
    </location>
</feature>
<sequence length="1173" mass="129281">SISHMHESGKKKEDRDNIGDPRWKLQHANFRQRHGLPSRSPILPAAGQVLTQRQRDMIMLKHAVHRGPWPLAVDVSQSLGWGSSCARACPCLATSSKIAIVYADASFHMLTDKQAMNFMGLGALSIPKECSGSMTDLLGNGMHADCVGLAVGLAVSLVSAESIPKDRMLPPSSTSVLFLKWEQAKDRYTLAPHAGQKLKQKNNLTGKATGKRSATKKVSQNQKTPSQKNEARGNSSAKPRSSLPIKPKLLDSTMTSPFHDEAAPKTKAAKVDSKDALDPKNAVKDDARLDGASLTDTGVLKVSTSADPMGSHEPVEHLVPAAPSLPADDESALPFLKKMLPWLSCRLLEWIPSHMPELGKPSALADLEPLKIGSNEKGFKEVYNLDNMAVGLRSMNLYEAGFTLWMADLRPDEEDEELWCVYQDFCEKVFRTTSAVVLFPMTLAVLVESVPAKKPCNMPILAGRKVALGLACALTQSLMTSNDNLTKDLLKCSLSVTMRMHMGLSTEEKSDKLKLQTSVNLQFKSVGNLVKDTWLSWARRMLRLIKLTGKKLAASDKGAQWLQSLGVAWNGAMNKNVAQALASMQNTLSEESLLLLRELEMRHTAAVLTDDYSKLNRVLKIVTGCSALNEVGVSADEAFQYVVRAMMLAMNRAIVTAAFFSVSVLDPGSGKNGWVAVSLGRARTVLWIQNIVGHMKDSKAKDELQSLLSDFLDPLAFDQAYPELNAEKGDTDSPLTVAINSAKHACAKKALQVLHDVTLGVHDEGISILLNELEEKLSAHQDQKEGTAEFLDAIDQLVLSMDQALSSTDDKALHSGPPALSLRQLAKTKSDPMDAGKLAERAEAWKKAQAARRRLIQFVTPASKADLTKNVERFMKQSKLRFGLNDKHVLYMLCLDCAGESSNSRTNPPWKLPGQIAKLEGSGLDTTWDFVNTMTQEPFETLFIFDGRSRLRRRLANPKVSNEEALSEALLCFQPKKANQEEKAERVRRTVLSQQLHETVLIRFGASRSKIESGNNTLFGTVTEQVLLPSHLPRIRQSSKRALLNIKDKDMPMAPPGMNEDESVPLWWGESKSTSFWESWIQNWKGALVVDLKATTQLPITCLKLGVPYLGVTSNEEHLTFMNNISDLHALQSIVKQGHCLYEQDLSTCIKALFEDELCGVQEKMPDLEDDDD</sequence>
<feature type="region of interest" description="Disordered" evidence="1">
    <location>
        <begin position="1"/>
        <end position="21"/>
    </location>
</feature>
<accession>A0A813B5D8</accession>
<dbReference type="AlphaFoldDB" id="A0A813B5D8"/>
<organism evidence="2 3">
    <name type="scientific">Symbiodinium necroappetens</name>
    <dbReference type="NCBI Taxonomy" id="1628268"/>
    <lineage>
        <taxon>Eukaryota</taxon>
        <taxon>Sar</taxon>
        <taxon>Alveolata</taxon>
        <taxon>Dinophyceae</taxon>
        <taxon>Suessiales</taxon>
        <taxon>Symbiodiniaceae</taxon>
        <taxon>Symbiodinium</taxon>
    </lineage>
</organism>
<feature type="compositionally biased region" description="Polar residues" evidence="1">
    <location>
        <begin position="216"/>
        <end position="239"/>
    </location>
</feature>
<comment type="caution">
    <text evidence="2">The sequence shown here is derived from an EMBL/GenBank/DDBJ whole genome shotgun (WGS) entry which is preliminary data.</text>
</comment>
<reference evidence="2" key="1">
    <citation type="submission" date="2021-02" db="EMBL/GenBank/DDBJ databases">
        <authorList>
            <person name="Dougan E. K."/>
            <person name="Rhodes N."/>
            <person name="Thang M."/>
            <person name="Chan C."/>
        </authorList>
    </citation>
    <scope>NUCLEOTIDE SEQUENCE</scope>
</reference>
<feature type="region of interest" description="Disordered" evidence="1">
    <location>
        <begin position="192"/>
        <end position="289"/>
    </location>
</feature>
<feature type="compositionally biased region" description="Basic and acidic residues" evidence="1">
    <location>
        <begin position="258"/>
        <end position="289"/>
    </location>
</feature>
<proteinExistence type="predicted"/>
<dbReference type="OrthoDB" id="413087at2759"/>
<dbReference type="Proteomes" id="UP000601435">
    <property type="component" value="Unassembled WGS sequence"/>
</dbReference>
<protein>
    <submittedName>
        <fullName evidence="2">Uncharacterized protein</fullName>
    </submittedName>
</protein>
<evidence type="ECO:0000313" key="2">
    <source>
        <dbReference type="EMBL" id="CAE7893354.1"/>
    </source>
</evidence>
<dbReference type="EMBL" id="CAJNJA010067919">
    <property type="protein sequence ID" value="CAE7893354.1"/>
    <property type="molecule type" value="Genomic_DNA"/>
</dbReference>
<keyword evidence="3" id="KW-1185">Reference proteome</keyword>
<name>A0A813B5D8_9DINO</name>
<evidence type="ECO:0000313" key="3">
    <source>
        <dbReference type="Proteomes" id="UP000601435"/>
    </source>
</evidence>
<evidence type="ECO:0000256" key="1">
    <source>
        <dbReference type="SAM" id="MobiDB-lite"/>
    </source>
</evidence>
<gene>
    <name evidence="2" type="ORF">SNEC2469_LOCUS29807</name>
</gene>